<dbReference type="Pfam" id="PF01243">
    <property type="entry name" value="PNPOx_N"/>
    <property type="match status" value="1"/>
</dbReference>
<evidence type="ECO:0000259" key="1">
    <source>
        <dbReference type="Pfam" id="PF01243"/>
    </source>
</evidence>
<dbReference type="InterPro" id="IPR012349">
    <property type="entry name" value="Split_barrel_FMN-bd"/>
</dbReference>
<dbReference type="RefSeq" id="WP_201681864.1">
    <property type="nucleotide sequence ID" value="NZ_JAEQNA010000001.1"/>
</dbReference>
<keyword evidence="3" id="KW-1185">Reference proteome</keyword>
<gene>
    <name evidence="2" type="ORF">JI739_00340</name>
</gene>
<organism evidence="2 3">
    <name type="scientific">Ramlibacter aurantiacus</name>
    <dbReference type="NCBI Taxonomy" id="2801330"/>
    <lineage>
        <taxon>Bacteria</taxon>
        <taxon>Pseudomonadati</taxon>
        <taxon>Pseudomonadota</taxon>
        <taxon>Betaproteobacteria</taxon>
        <taxon>Burkholderiales</taxon>
        <taxon>Comamonadaceae</taxon>
        <taxon>Ramlibacter</taxon>
    </lineage>
</organism>
<proteinExistence type="predicted"/>
<dbReference type="Gene3D" id="2.30.110.10">
    <property type="entry name" value="Electron Transport, Fmn-binding Protein, Chain A"/>
    <property type="match status" value="1"/>
</dbReference>
<feature type="domain" description="Pyridoxamine 5'-phosphate oxidase N-terminal" evidence="1">
    <location>
        <begin position="11"/>
        <end position="113"/>
    </location>
</feature>
<accession>A0A936ZMA6</accession>
<dbReference type="SUPFAM" id="SSF50475">
    <property type="entry name" value="FMN-binding split barrel"/>
    <property type="match status" value="1"/>
</dbReference>
<dbReference type="EMBL" id="JAEQNA010000001">
    <property type="protein sequence ID" value="MBL0418781.1"/>
    <property type="molecule type" value="Genomic_DNA"/>
</dbReference>
<sequence length="170" mass="17813">MTDAAQVRLSAEQAHWVQGPLSVVVGTCGSVGRPHAARAVGCCVSPDRGSVTVVLQASTATQSLDDLRSDRRIAVVFSDPLTHHSLQVKGTAERIEPAGPAGRELSQLWVRAFAHRLKGTVPDTWTPEALAGVMLTGAADDLFFVTVRLRAIFDQTPGPAAGAAVGTHAN</sequence>
<dbReference type="InterPro" id="IPR011576">
    <property type="entry name" value="Pyridox_Oxase_N"/>
</dbReference>
<dbReference type="AlphaFoldDB" id="A0A936ZMA6"/>
<evidence type="ECO:0000313" key="3">
    <source>
        <dbReference type="Proteomes" id="UP000613011"/>
    </source>
</evidence>
<name>A0A936ZMA6_9BURK</name>
<comment type="caution">
    <text evidence="2">The sequence shown here is derived from an EMBL/GenBank/DDBJ whole genome shotgun (WGS) entry which is preliminary data.</text>
</comment>
<dbReference type="Proteomes" id="UP000613011">
    <property type="component" value="Unassembled WGS sequence"/>
</dbReference>
<evidence type="ECO:0000313" key="2">
    <source>
        <dbReference type="EMBL" id="MBL0418781.1"/>
    </source>
</evidence>
<protein>
    <submittedName>
        <fullName evidence="2">Pyridoxamine 5'-phosphate oxidase family protein</fullName>
    </submittedName>
</protein>
<reference evidence="2" key="1">
    <citation type="submission" date="2021-01" db="EMBL/GenBank/DDBJ databases">
        <title>Ramlibacter sp. strain AW1 16S ribosomal RNA gene Genome sequencing and assembly.</title>
        <authorList>
            <person name="Kang M."/>
        </authorList>
    </citation>
    <scope>NUCLEOTIDE SEQUENCE</scope>
    <source>
        <strain evidence="2">AW1</strain>
    </source>
</reference>